<evidence type="ECO:0000256" key="4">
    <source>
        <dbReference type="ARBA" id="ARBA00022656"/>
    </source>
</evidence>
<keyword evidence="3" id="KW-0964">Secreted</keyword>
<dbReference type="InterPro" id="IPR011049">
    <property type="entry name" value="Serralysin-like_metalloprot_C"/>
</dbReference>
<keyword evidence="8" id="KW-0175">Coiled coil</keyword>
<dbReference type="Pfam" id="PF00353">
    <property type="entry name" value="HemolysinCabind"/>
    <property type="match status" value="9"/>
</dbReference>
<dbReference type="Gene3D" id="2.150.10.10">
    <property type="entry name" value="Serralysin-like metalloprotease, C-terminal"/>
    <property type="match status" value="8"/>
</dbReference>
<keyword evidence="6" id="KW-0843">Virulence</keyword>
<dbReference type="GO" id="GO:0005509">
    <property type="term" value="F:calcium ion binding"/>
    <property type="evidence" value="ECO:0007669"/>
    <property type="project" value="InterPro"/>
</dbReference>
<dbReference type="Gene3D" id="2.160.20.160">
    <property type="match status" value="1"/>
</dbReference>
<dbReference type="PANTHER" id="PTHR38340">
    <property type="entry name" value="S-LAYER PROTEIN"/>
    <property type="match status" value="1"/>
</dbReference>
<dbReference type="PRINTS" id="PR01488">
    <property type="entry name" value="RTXTOXINA"/>
</dbReference>
<dbReference type="SUPFAM" id="SSF51120">
    <property type="entry name" value="beta-Roll"/>
    <property type="match status" value="6"/>
</dbReference>
<gene>
    <name evidence="9" type="ORF">SAMN06295998_12238</name>
</gene>
<dbReference type="InterPro" id="IPR050557">
    <property type="entry name" value="RTX_toxin/Mannuronan_C5-epim"/>
</dbReference>
<evidence type="ECO:0000256" key="7">
    <source>
        <dbReference type="ARBA" id="ARBA00023136"/>
    </source>
</evidence>
<keyword evidence="7" id="KW-0472">Membrane</keyword>
<evidence type="ECO:0000256" key="6">
    <source>
        <dbReference type="ARBA" id="ARBA00023026"/>
    </source>
</evidence>
<dbReference type="OrthoDB" id="7730468at2"/>
<keyword evidence="10" id="KW-1185">Reference proteome</keyword>
<reference evidence="9 10" key="1">
    <citation type="submission" date="2017-04" db="EMBL/GenBank/DDBJ databases">
        <authorList>
            <person name="Afonso C.L."/>
            <person name="Miller P.J."/>
            <person name="Scott M.A."/>
            <person name="Spackman E."/>
            <person name="Goraichik I."/>
            <person name="Dimitrov K.M."/>
            <person name="Suarez D.L."/>
            <person name="Swayne D.E."/>
        </authorList>
    </citation>
    <scope>NUCLEOTIDE SEQUENCE [LARGE SCALE GENOMIC DNA]</scope>
    <source>
        <strain evidence="9 10">CGMCC 1.12644</strain>
    </source>
</reference>
<evidence type="ECO:0000256" key="1">
    <source>
        <dbReference type="ARBA" id="ARBA00004370"/>
    </source>
</evidence>
<evidence type="ECO:0000256" key="3">
    <source>
        <dbReference type="ARBA" id="ARBA00022525"/>
    </source>
</evidence>
<keyword evidence="5" id="KW-0677">Repeat</keyword>
<dbReference type="Proteomes" id="UP000192330">
    <property type="component" value="Unassembled WGS sequence"/>
</dbReference>
<evidence type="ECO:0000256" key="8">
    <source>
        <dbReference type="SAM" id="Coils"/>
    </source>
</evidence>
<dbReference type="PRINTS" id="PR00313">
    <property type="entry name" value="CABNDNGRPT"/>
</dbReference>
<dbReference type="GO" id="GO:0016020">
    <property type="term" value="C:membrane"/>
    <property type="evidence" value="ECO:0007669"/>
    <property type="project" value="UniProtKB-SubCell"/>
</dbReference>
<accession>A0A1W2E4T6</accession>
<name>A0A1W2E4T6_9RHOB</name>
<dbReference type="PANTHER" id="PTHR38340:SF1">
    <property type="entry name" value="S-LAYER PROTEIN"/>
    <property type="match status" value="1"/>
</dbReference>
<organism evidence="9 10">
    <name type="scientific">Primorskyibacter flagellatus</name>
    <dbReference type="NCBI Taxonomy" id="1387277"/>
    <lineage>
        <taxon>Bacteria</taxon>
        <taxon>Pseudomonadati</taxon>
        <taxon>Pseudomonadota</taxon>
        <taxon>Alphaproteobacteria</taxon>
        <taxon>Rhodobacterales</taxon>
        <taxon>Roseobacteraceae</taxon>
        <taxon>Primorskyibacter</taxon>
    </lineage>
</organism>
<dbReference type="PROSITE" id="PS00330">
    <property type="entry name" value="HEMOLYSIN_CALCIUM"/>
    <property type="match status" value="9"/>
</dbReference>
<evidence type="ECO:0000313" key="10">
    <source>
        <dbReference type="Proteomes" id="UP000192330"/>
    </source>
</evidence>
<comment type="subcellular location">
    <subcellularLocation>
        <location evidence="1">Membrane</location>
    </subcellularLocation>
    <subcellularLocation>
        <location evidence="2">Secreted</location>
    </subcellularLocation>
</comment>
<dbReference type="InterPro" id="IPR018511">
    <property type="entry name" value="Hemolysin-typ_Ca-bd_CS"/>
</dbReference>
<dbReference type="EMBL" id="FWYD01000022">
    <property type="protein sequence ID" value="SMD04715.1"/>
    <property type="molecule type" value="Genomic_DNA"/>
</dbReference>
<proteinExistence type="predicted"/>
<sequence>MAAGQDLLDYRTNLNHTRSNVTDLRDEVENMLDAVEIAQEALEAAGYVENQSNDFLRTIRSMQFSLKVLEKVGPMKAVAKVMDGVLDRLETATIRIRDKARDLDERIERSGWPDRLEDAEDKLEDFDAKLAISNARLQIEVNRANNMILVFDFVGSSINPLSRAVDTTVSPINSAMERLNGIYDGIEAEIDGFRAQFNTGLFSPMNSVASAFSRINDSLGFLSGPLNAAYSALRPLEPVLDAVGFIYNITVGPVVDWILDSLGITDVLDRIADKIADLIPGANVLDRIDAQIDGAFVQVDEFLGSLGWNTDISSFIDDLTDDIFNLLDGDATGAIRGGSQDDDTLIGQETADVLEPGAGNDLVRANGGHDVIYASIGDDTVYGGAGTDRLIFEENFISYSYSRPQENGPIVFLHEGGGRQGIEVAYDIEQFVFNDVKLTQTQLFNSVFRVTSSPFTGTGNADFIYAAVNGLVAFGLGGDDRFTGSNSADSLTGGEGDDAFVTLLGADTVNGGNGSDTWIYAENDASGNSRTTVDLVTGQAWDGSDRDVLVSIENAEMYDNRDIDFRGNGAGNRLVGNSGRDFIDGREGNDVISGGGGRDLLIGGAGNDTVSGGEDSDILVAGGTVVGRRGEVYDGNEGFDMLIYSRQWNNYRVGRDHSQSRIDTQESSGPLRVFAENGIVRRLNDAGTKILATDRFDNIESFVGSDMGDVIVGRLASYGDRFFVDGGGGNDTIRSEGVTEAAGGTGDDLILVTGDRGSFDGGGGGGDDTLDTRLIDNARWSIRLSGAIGSRISAAIADESGDLGSSSSSGTTTTSAFSRGNLHSMEYIYLGDFADEVYLDGNDRVTVFGGDGEDRLIRANSNDGSSEAILYGQDGDDYLQLNLEGEIYGGNGDDHLHVHASGDDHVVNGNKGDDYIYVGRMDGTIYGGGGYDTLALDASSRFVSQLQLNLRTGDLTTPGTLNGIDAKVYGIEEVIGVVDVSDRIIGRDVGERFIGLGGNDILEGYGGNDELIGGTGNDHLIGGDGRDVLHGGAGNDTLDGGTGRDTVSYANAVVRNTAGDVLAADFGNVVVNLDQMTASGAHGSDRFISIENVIGGAGNDRITGNAGANALSGGAGNDTLDGGAGNDVLVLGLGDDLAYGGTGRDTFVLDQGNATLFGGAGIDTIDLGNLEGDISIDLVAGTYSATLRVDQPVWDDTGTREARVFNGQIMTPELVEEANPTFANSADDANRVLPGADNPEAEAFSIRYVQVDRSYTGEFHDIERVIGGTSATVVHGSAANDVIDGGSAADRMTGNAGRDILRGEDGKDTISGGDGDDELIGGTSRADLSDMIFGGDGDDLIYGGYGNDRLVGQNGNDTIFGGYGADTVVGNNGNDVLSGSDFGDMLVGGDGNDFLNGGFGFDRLAGGNGADQFYHGGIRLHATDWVRDYDAQQGDVLIFGARASVDDFRVSYAQTPGAGGGAREAFVVYKPAGQIIWALVDGGAQNEINLQLQGQIYDIA</sequence>
<evidence type="ECO:0000256" key="5">
    <source>
        <dbReference type="ARBA" id="ARBA00022737"/>
    </source>
</evidence>
<dbReference type="InterPro" id="IPR001343">
    <property type="entry name" value="Hemolysn_Ca-bd"/>
</dbReference>
<feature type="coiled-coil region" evidence="8">
    <location>
        <begin position="14"/>
        <end position="45"/>
    </location>
</feature>
<dbReference type="GO" id="GO:0005576">
    <property type="term" value="C:extracellular region"/>
    <property type="evidence" value="ECO:0007669"/>
    <property type="project" value="UniProtKB-SubCell"/>
</dbReference>
<dbReference type="RefSeq" id="WP_084354317.1">
    <property type="nucleotide sequence ID" value="NZ_FWYD01000022.1"/>
</dbReference>
<keyword evidence="4" id="KW-0800">Toxin</keyword>
<dbReference type="GO" id="GO:0090729">
    <property type="term" value="F:toxin activity"/>
    <property type="evidence" value="ECO:0007669"/>
    <property type="project" value="UniProtKB-KW"/>
</dbReference>
<dbReference type="STRING" id="1387277.SAMN06295998_12238"/>
<protein>
    <submittedName>
        <fullName evidence="9">Ca2+-binding protein, RTX toxin-related</fullName>
    </submittedName>
</protein>
<evidence type="ECO:0000313" key="9">
    <source>
        <dbReference type="EMBL" id="SMD04715.1"/>
    </source>
</evidence>
<dbReference type="InterPro" id="IPR003995">
    <property type="entry name" value="RTX_toxin_determinant-A"/>
</dbReference>
<evidence type="ECO:0000256" key="2">
    <source>
        <dbReference type="ARBA" id="ARBA00004613"/>
    </source>
</evidence>